<feature type="region of interest" description="Disordered" evidence="1">
    <location>
        <begin position="169"/>
        <end position="190"/>
    </location>
</feature>
<gene>
    <name evidence="2" type="ORF">Tco_0677970</name>
</gene>
<reference evidence="2" key="2">
    <citation type="submission" date="2022-01" db="EMBL/GenBank/DDBJ databases">
        <authorList>
            <person name="Yamashiro T."/>
            <person name="Shiraishi A."/>
            <person name="Satake H."/>
            <person name="Nakayama K."/>
        </authorList>
    </citation>
    <scope>NUCLEOTIDE SEQUENCE</scope>
</reference>
<evidence type="ECO:0000313" key="2">
    <source>
        <dbReference type="EMBL" id="GJS63406.1"/>
    </source>
</evidence>
<evidence type="ECO:0000256" key="1">
    <source>
        <dbReference type="SAM" id="MobiDB-lite"/>
    </source>
</evidence>
<accession>A0ABQ4XF26</accession>
<organism evidence="2 3">
    <name type="scientific">Tanacetum coccineum</name>
    <dbReference type="NCBI Taxonomy" id="301880"/>
    <lineage>
        <taxon>Eukaryota</taxon>
        <taxon>Viridiplantae</taxon>
        <taxon>Streptophyta</taxon>
        <taxon>Embryophyta</taxon>
        <taxon>Tracheophyta</taxon>
        <taxon>Spermatophyta</taxon>
        <taxon>Magnoliopsida</taxon>
        <taxon>eudicotyledons</taxon>
        <taxon>Gunneridae</taxon>
        <taxon>Pentapetalae</taxon>
        <taxon>asterids</taxon>
        <taxon>campanulids</taxon>
        <taxon>Asterales</taxon>
        <taxon>Asteraceae</taxon>
        <taxon>Asteroideae</taxon>
        <taxon>Anthemideae</taxon>
        <taxon>Anthemidinae</taxon>
        <taxon>Tanacetum</taxon>
    </lineage>
</organism>
<reference evidence="2" key="1">
    <citation type="journal article" date="2022" name="Int. J. Mol. Sci.">
        <title>Draft Genome of Tanacetum Coccineum: Genomic Comparison of Closely Related Tanacetum-Family Plants.</title>
        <authorList>
            <person name="Yamashiro T."/>
            <person name="Shiraishi A."/>
            <person name="Nakayama K."/>
            <person name="Satake H."/>
        </authorList>
    </citation>
    <scope>NUCLEOTIDE SEQUENCE</scope>
</reference>
<proteinExistence type="predicted"/>
<protein>
    <submittedName>
        <fullName evidence="2">Uncharacterized protein</fullName>
    </submittedName>
</protein>
<comment type="caution">
    <text evidence="2">The sequence shown here is derived from an EMBL/GenBank/DDBJ whole genome shotgun (WGS) entry which is preliminary data.</text>
</comment>
<sequence length="249" mass="28959">MYHVHPNNTAYSVNSILRTDIQQIDMTVRIRLESYIYDESYFKNNVQTDYDATTHGPNNNVEFKIGDEFLKILWDNSFNGTDGGDVIDHTAKEWWDNEIDGIVTTWNELDGKNYVANNHNKDGPGYYELMAWMDSRHNDKRIDQMTKSTLCHAWVYGWGNDESADDIVSSNEEWEESDYGNPPNTNDDSFLEPYLDAHNKNTKQSERNRMKCNCDTSELEKAPHPNNMNDVQPNGRMCKAEKFEVIKYS</sequence>
<keyword evidence="3" id="KW-1185">Reference proteome</keyword>
<dbReference type="EMBL" id="BQNB010009429">
    <property type="protein sequence ID" value="GJS63406.1"/>
    <property type="molecule type" value="Genomic_DNA"/>
</dbReference>
<evidence type="ECO:0000313" key="3">
    <source>
        <dbReference type="Proteomes" id="UP001151760"/>
    </source>
</evidence>
<dbReference type="Proteomes" id="UP001151760">
    <property type="component" value="Unassembled WGS sequence"/>
</dbReference>
<name>A0ABQ4XF26_9ASTR</name>